<evidence type="ECO:0000313" key="2">
    <source>
        <dbReference type="EMBL" id="MEK7949167.1"/>
    </source>
</evidence>
<reference evidence="2 3" key="1">
    <citation type="submission" date="2024-04" db="EMBL/GenBank/DDBJ databases">
        <title>Luteolibacter sp. isolated from soil.</title>
        <authorList>
            <person name="An J."/>
        </authorList>
    </citation>
    <scope>NUCLEOTIDE SEQUENCE [LARGE SCALE GENOMIC DNA]</scope>
    <source>
        <strain evidence="2 3">Y139</strain>
    </source>
</reference>
<evidence type="ECO:0000256" key="1">
    <source>
        <dbReference type="SAM" id="MobiDB-lite"/>
    </source>
</evidence>
<gene>
    <name evidence="2" type="ORF">WKV53_01595</name>
</gene>
<dbReference type="RefSeq" id="WP_341402588.1">
    <property type="nucleotide sequence ID" value="NZ_JBBUKT010000001.1"/>
</dbReference>
<feature type="region of interest" description="Disordered" evidence="1">
    <location>
        <begin position="943"/>
        <end position="962"/>
    </location>
</feature>
<evidence type="ECO:0000313" key="3">
    <source>
        <dbReference type="Proteomes" id="UP001371305"/>
    </source>
</evidence>
<accession>A0ABU9AN91</accession>
<evidence type="ECO:0008006" key="4">
    <source>
        <dbReference type="Google" id="ProtNLM"/>
    </source>
</evidence>
<dbReference type="SUPFAM" id="SSF51445">
    <property type="entry name" value="(Trans)glycosidases"/>
    <property type="match status" value="1"/>
</dbReference>
<dbReference type="EMBL" id="JBBUKT010000001">
    <property type="protein sequence ID" value="MEK7949167.1"/>
    <property type="molecule type" value="Genomic_DNA"/>
</dbReference>
<dbReference type="InterPro" id="IPR017853">
    <property type="entry name" value="GH"/>
</dbReference>
<dbReference type="InterPro" id="IPR013785">
    <property type="entry name" value="Aldolase_TIM"/>
</dbReference>
<protein>
    <recommendedName>
        <fullName evidence="4">Alpha-galactosidase</fullName>
    </recommendedName>
</protein>
<dbReference type="Gene3D" id="3.20.20.70">
    <property type="entry name" value="Aldolase class I"/>
    <property type="match status" value="1"/>
</dbReference>
<feature type="compositionally biased region" description="Polar residues" evidence="1">
    <location>
        <begin position="948"/>
        <end position="959"/>
    </location>
</feature>
<proteinExistence type="predicted"/>
<organism evidence="2 3">
    <name type="scientific">Luteolibacter soli</name>
    <dbReference type="NCBI Taxonomy" id="3135280"/>
    <lineage>
        <taxon>Bacteria</taxon>
        <taxon>Pseudomonadati</taxon>
        <taxon>Verrucomicrobiota</taxon>
        <taxon>Verrucomicrobiia</taxon>
        <taxon>Verrucomicrobiales</taxon>
        <taxon>Verrucomicrobiaceae</taxon>
        <taxon>Luteolibacter</taxon>
    </lineage>
</organism>
<comment type="caution">
    <text evidence="2">The sequence shown here is derived from an EMBL/GenBank/DDBJ whole genome shotgun (WGS) entry which is preliminary data.</text>
</comment>
<keyword evidence="3" id="KW-1185">Reference proteome</keyword>
<dbReference type="Proteomes" id="UP001371305">
    <property type="component" value="Unassembled WGS sequence"/>
</dbReference>
<name>A0ABU9AN91_9BACT</name>
<sequence length="985" mass="109684">MMIRLAIFVALSSTLSALEWRAADGTRREFEFDGKVWRTSGFIDAAGQALPVASDEFHLRTMDDREWTVDDFRSVGEPEKTAAGLVLRYVWPEGMALSENAPSKVTVTFESGSYLRKWIELEFPKAATIDRLEVERFTASGTGTRGGRGEPVFLGDHWFFGLEYPAGHTRYGDGNTPKPDSHRYELVGNYSFVDLEGRDQEAKPRPGLIRLFHFPGFAKKDGERWVIRSKSAVVGVAKAGESMEQGFARYLESVAKPERSFTHYNNWFDASGKSLKGDNFIDIHRQFRAALKDYDIKIDAMVPDNGWQNNASVWEPAAGHFPKGFDDLKALSDSLRKEGTSLGLWLALDGTTTNIGWGESEGYQKAKANKYFGQFFPHYSLSADGYREQLEKQLRKLAGEAGVTYFKHDFNHLSDAGEGCNHPATDRHGHEANVDAMISLLAATREANPAVYQNLTNWVWFSPWWLMHGDALWMLAGDDGFNGNWPELSTRAMATTDRDAYVWRMWGDAADRPLVPVSRLMTHGIIRNPRGQMEGPEDTLRDWADHVMMYYGRGIQMKEWYLTPSAMSAEQWKSLATIHRWSERNFKALANNVWIGGRPDEGHVYGYAGWDGERGVLVARNPGPSPQVLRVPFDSAAGFAGEVGKDYLGRVVYPYHATWQAKFTAGRAMEIEIPGYETLAFEFKPGTPAAKRAEMPVVAVSVKADGPVAAAKVEQLPDFAGRGELLVIGYPELPEVRIDGGIATPLRTSKAALNHYAGYARAGMPSDRVRPWQMASFDLKSKAGKAVAVEMRAGEAGTRAEAWLLAETKATDEGFNSRDLPWAVSANARRQTTCLIAERELRAAPVSRRALTDSELRGIRKAWLTVEHFGINAGYGAKTLFLNGAKLAELPTGPDEWQTARIEVPASLIAKLKPENTVELRCDSAEDKFKFRGLELRVELSDGGQVRSGAQDSPQTSSKDWAHFEGESFLSEKVSKPVMLRFRGD</sequence>